<keyword evidence="1" id="KW-1133">Transmembrane helix</keyword>
<feature type="transmembrane region" description="Helical" evidence="1">
    <location>
        <begin position="303"/>
        <end position="321"/>
    </location>
</feature>
<dbReference type="Pfam" id="PF13347">
    <property type="entry name" value="MFS_2"/>
    <property type="match status" value="1"/>
</dbReference>
<feature type="transmembrane region" description="Helical" evidence="1">
    <location>
        <begin position="327"/>
        <end position="350"/>
    </location>
</feature>
<accession>A0ABR7NHJ3</accession>
<evidence type="ECO:0000313" key="3">
    <source>
        <dbReference type="Proteomes" id="UP000658131"/>
    </source>
</evidence>
<proteinExistence type="predicted"/>
<sequence>MTNLNQKLSTGTKIGYGVGQLGSGLAYNLYYYYFIYFMTTIAGVNAAVAGTISLFAVIWDAVTDPLIGIFSDSLKIKTGTRRRLMMRASVPLGITVFLLFTSFNFATDGVKIFYYAVLNIFFWLFFTMCDIPHITLGQELTEDYDEKSSIRGYSSAFLYAGELVVSGATMILVNRCSTELVGWRVVAIITALFCFLSYFVAGACTKGKEIALSDEQAKAANTVSLRSFVDCFTNRTYVLLILVALFANCIVGIQASGNIFVQTYFYGLSDIQISVINMGKCFYMIICSLVIGEISSKVDKRKVMIFGFFAYAFGMFCIRILPATIPFYIFALCFSALGNATFWTLIYSVLADVITIDAAEHGTNRAGAMTSLLSMCNKFGCSFGMWAVGVGLTATGFVESAVVQSAGAISGIRSVYGVGGLIFGLIIAFLAIKYPYSREVYNAKLAQLQKK</sequence>
<organism evidence="2 3">
    <name type="scientific">Yanshouia hominis</name>
    <dbReference type="NCBI Taxonomy" id="2763673"/>
    <lineage>
        <taxon>Bacteria</taxon>
        <taxon>Bacillati</taxon>
        <taxon>Bacillota</taxon>
        <taxon>Clostridia</taxon>
        <taxon>Eubacteriales</taxon>
        <taxon>Oscillospiraceae</taxon>
        <taxon>Yanshouia</taxon>
    </lineage>
</organism>
<dbReference type="EMBL" id="JACRTB010000002">
    <property type="protein sequence ID" value="MBC8575158.1"/>
    <property type="molecule type" value="Genomic_DNA"/>
</dbReference>
<keyword evidence="3" id="KW-1185">Reference proteome</keyword>
<feature type="transmembrane region" description="Helical" evidence="1">
    <location>
        <begin position="271"/>
        <end position="291"/>
    </location>
</feature>
<dbReference type="InterPro" id="IPR039672">
    <property type="entry name" value="MFS_2"/>
</dbReference>
<dbReference type="PANTHER" id="PTHR11328:SF24">
    <property type="entry name" value="MAJOR FACILITATOR SUPERFAMILY (MFS) PROFILE DOMAIN-CONTAINING PROTEIN"/>
    <property type="match status" value="1"/>
</dbReference>
<reference evidence="2 3" key="1">
    <citation type="submission" date="2020-08" db="EMBL/GenBank/DDBJ databases">
        <title>Genome public.</title>
        <authorList>
            <person name="Liu C."/>
            <person name="Sun Q."/>
        </authorList>
    </citation>
    <scope>NUCLEOTIDE SEQUENCE [LARGE SCALE GENOMIC DNA]</scope>
    <source>
        <strain evidence="2 3">BX1</strain>
    </source>
</reference>
<dbReference type="RefSeq" id="WP_262398805.1">
    <property type="nucleotide sequence ID" value="NZ_JACRTB010000002.1"/>
</dbReference>
<feature type="transmembrane region" description="Helical" evidence="1">
    <location>
        <begin position="180"/>
        <end position="201"/>
    </location>
</feature>
<gene>
    <name evidence="2" type="ORF">H8717_01860</name>
</gene>
<keyword evidence="1" id="KW-0812">Transmembrane</keyword>
<dbReference type="SUPFAM" id="SSF103473">
    <property type="entry name" value="MFS general substrate transporter"/>
    <property type="match status" value="1"/>
</dbReference>
<feature type="transmembrane region" description="Helical" evidence="1">
    <location>
        <begin position="371"/>
        <end position="394"/>
    </location>
</feature>
<protein>
    <submittedName>
        <fullName evidence="2">MFS transporter</fullName>
    </submittedName>
</protein>
<keyword evidence="1" id="KW-0472">Membrane</keyword>
<comment type="caution">
    <text evidence="2">The sequence shown here is derived from an EMBL/GenBank/DDBJ whole genome shotgun (WGS) entry which is preliminary data.</text>
</comment>
<feature type="transmembrane region" description="Helical" evidence="1">
    <location>
        <begin position="112"/>
        <end position="136"/>
    </location>
</feature>
<dbReference type="Proteomes" id="UP000658131">
    <property type="component" value="Unassembled WGS sequence"/>
</dbReference>
<feature type="transmembrane region" description="Helical" evidence="1">
    <location>
        <begin position="30"/>
        <end position="63"/>
    </location>
</feature>
<feature type="transmembrane region" description="Helical" evidence="1">
    <location>
        <begin position="414"/>
        <end position="432"/>
    </location>
</feature>
<feature type="transmembrane region" description="Helical" evidence="1">
    <location>
        <begin position="237"/>
        <end position="265"/>
    </location>
</feature>
<evidence type="ECO:0000256" key="1">
    <source>
        <dbReference type="SAM" id="Phobius"/>
    </source>
</evidence>
<dbReference type="PANTHER" id="PTHR11328">
    <property type="entry name" value="MAJOR FACILITATOR SUPERFAMILY DOMAIN-CONTAINING PROTEIN"/>
    <property type="match status" value="1"/>
</dbReference>
<dbReference type="InterPro" id="IPR036259">
    <property type="entry name" value="MFS_trans_sf"/>
</dbReference>
<name>A0ABR7NHJ3_9FIRM</name>
<evidence type="ECO:0000313" key="2">
    <source>
        <dbReference type="EMBL" id="MBC8575158.1"/>
    </source>
</evidence>
<dbReference type="Gene3D" id="1.20.1250.20">
    <property type="entry name" value="MFS general substrate transporter like domains"/>
    <property type="match status" value="2"/>
</dbReference>
<feature type="transmembrane region" description="Helical" evidence="1">
    <location>
        <begin position="84"/>
        <end position="106"/>
    </location>
</feature>